<evidence type="ECO:0000256" key="3">
    <source>
        <dbReference type="ARBA" id="ARBA00022617"/>
    </source>
</evidence>
<dbReference type="PIRSF" id="PIRSF002030">
    <property type="entry name" value="Globin_Protozoa/Cyanobacteria"/>
    <property type="match status" value="1"/>
</dbReference>
<comment type="similarity">
    <text evidence="1">Belongs to the truncated hemoglobin family. Group I subfamily.</text>
</comment>
<proteinExistence type="inferred from homology"/>
<evidence type="ECO:0000313" key="7">
    <source>
        <dbReference type="Proteomes" id="UP001203207"/>
    </source>
</evidence>
<dbReference type="InterPro" id="IPR009050">
    <property type="entry name" value="Globin-like_sf"/>
</dbReference>
<sequence>MRDAKTLFDRLGGKDSIEAVVTEFYHRMLADESVAHHFEDTDIAAQRAHQTQFLSAVAGGPVEYSGSDMETAHKGMGITDAEFDATADHLDAALREFDVPKKERTDVLAAVASYREDIVEADSTDN</sequence>
<keyword evidence="7" id="KW-1185">Reference proteome</keyword>
<dbReference type="InterPro" id="IPR016339">
    <property type="entry name" value="Hemoglobin_trunc_I"/>
</dbReference>
<accession>A0AAE3G0W9</accession>
<evidence type="ECO:0000313" key="6">
    <source>
        <dbReference type="EMBL" id="MCL9817999.1"/>
    </source>
</evidence>
<dbReference type="RefSeq" id="WP_250585413.1">
    <property type="nucleotide sequence ID" value="NZ_JAKRVX010000007.1"/>
</dbReference>
<dbReference type="AlphaFoldDB" id="A0AAE3G0W9"/>
<organism evidence="6 7">
    <name type="scientific">Natronocalculus amylovorans</name>
    <dbReference type="NCBI Taxonomy" id="2917812"/>
    <lineage>
        <taxon>Archaea</taxon>
        <taxon>Methanobacteriati</taxon>
        <taxon>Methanobacteriota</taxon>
        <taxon>Stenosarchaea group</taxon>
        <taxon>Halobacteria</taxon>
        <taxon>Halobacteriales</taxon>
        <taxon>Haloferacaceae</taxon>
        <taxon>Natronocalculus</taxon>
    </lineage>
</organism>
<keyword evidence="5" id="KW-0408">Iron</keyword>
<keyword evidence="3" id="KW-0349">Heme</keyword>
<dbReference type="GO" id="GO:0019825">
    <property type="term" value="F:oxygen binding"/>
    <property type="evidence" value="ECO:0007669"/>
    <property type="project" value="InterPro"/>
</dbReference>
<dbReference type="InterPro" id="IPR012292">
    <property type="entry name" value="Globin/Proto"/>
</dbReference>
<evidence type="ECO:0000256" key="5">
    <source>
        <dbReference type="ARBA" id="ARBA00023004"/>
    </source>
</evidence>
<keyword evidence="2" id="KW-0813">Transport</keyword>
<gene>
    <name evidence="6" type="ORF">AArcSt2_13740</name>
</gene>
<dbReference type="Proteomes" id="UP001203207">
    <property type="component" value="Unassembled WGS sequence"/>
</dbReference>
<reference evidence="6" key="2">
    <citation type="submission" date="2022-02" db="EMBL/GenBank/DDBJ databases">
        <authorList>
            <person name="Elcheninov A.G."/>
            <person name="Sorokin D.Y."/>
            <person name="Kublanov I.V."/>
        </authorList>
    </citation>
    <scope>NUCLEOTIDE SEQUENCE</scope>
    <source>
        <strain evidence="6">AArc-St2</strain>
    </source>
</reference>
<evidence type="ECO:0000256" key="2">
    <source>
        <dbReference type="ARBA" id="ARBA00022448"/>
    </source>
</evidence>
<evidence type="ECO:0000256" key="1">
    <source>
        <dbReference type="ARBA" id="ARBA00009660"/>
    </source>
</evidence>
<keyword evidence="4" id="KW-0479">Metal-binding</keyword>
<reference evidence="6" key="1">
    <citation type="journal article" date="2022" name="Syst. Appl. Microbiol.">
        <title>Natronocalculus amylovorans gen. nov., sp. nov., and Natranaeroarchaeum aerophilus sp. nov., dominant culturable amylolytic natronoarchaea from hypersaline soda lakes in southwestern Siberia.</title>
        <authorList>
            <person name="Sorokin D.Y."/>
            <person name="Elcheninov A.G."/>
            <person name="Khizhniak T.V."/>
            <person name="Koenen M."/>
            <person name="Bale N.J."/>
            <person name="Damste J.S.S."/>
            <person name="Kublanov I.V."/>
        </authorList>
    </citation>
    <scope>NUCLEOTIDE SEQUENCE</scope>
    <source>
        <strain evidence="6">AArc-St2</strain>
    </source>
</reference>
<dbReference type="InterPro" id="IPR001486">
    <property type="entry name" value="Hemoglobin_trunc"/>
</dbReference>
<dbReference type="EMBL" id="JAKRVX010000007">
    <property type="protein sequence ID" value="MCL9817999.1"/>
    <property type="molecule type" value="Genomic_DNA"/>
</dbReference>
<dbReference type="Gene3D" id="1.10.490.10">
    <property type="entry name" value="Globins"/>
    <property type="match status" value="1"/>
</dbReference>
<dbReference type="SUPFAM" id="SSF46458">
    <property type="entry name" value="Globin-like"/>
    <property type="match status" value="1"/>
</dbReference>
<protein>
    <submittedName>
        <fullName evidence="6">Group 1 truncated hemoglobin</fullName>
    </submittedName>
</protein>
<dbReference type="Pfam" id="PF01152">
    <property type="entry name" value="Bac_globin"/>
    <property type="match status" value="1"/>
</dbReference>
<dbReference type="CDD" id="cd00454">
    <property type="entry name" value="TrHb1_N"/>
    <property type="match status" value="1"/>
</dbReference>
<name>A0AAE3G0W9_9EURY</name>
<dbReference type="GO" id="GO:0020037">
    <property type="term" value="F:heme binding"/>
    <property type="evidence" value="ECO:0007669"/>
    <property type="project" value="InterPro"/>
</dbReference>
<comment type="caution">
    <text evidence="6">The sequence shown here is derived from an EMBL/GenBank/DDBJ whole genome shotgun (WGS) entry which is preliminary data.</text>
</comment>
<dbReference type="GO" id="GO:0046872">
    <property type="term" value="F:metal ion binding"/>
    <property type="evidence" value="ECO:0007669"/>
    <property type="project" value="UniProtKB-KW"/>
</dbReference>
<evidence type="ECO:0000256" key="4">
    <source>
        <dbReference type="ARBA" id="ARBA00022723"/>
    </source>
</evidence>